<name>A0A8T0HXH1_CERPU</name>
<organism evidence="1 2">
    <name type="scientific">Ceratodon purpureus</name>
    <name type="common">Fire moss</name>
    <name type="synonym">Dicranum purpureum</name>
    <dbReference type="NCBI Taxonomy" id="3225"/>
    <lineage>
        <taxon>Eukaryota</taxon>
        <taxon>Viridiplantae</taxon>
        <taxon>Streptophyta</taxon>
        <taxon>Embryophyta</taxon>
        <taxon>Bryophyta</taxon>
        <taxon>Bryophytina</taxon>
        <taxon>Bryopsida</taxon>
        <taxon>Dicranidae</taxon>
        <taxon>Pseudoditrichales</taxon>
        <taxon>Ditrichaceae</taxon>
        <taxon>Ceratodon</taxon>
    </lineage>
</organism>
<sequence>MYIIYFENYSSWLAPGVASFEVSHTFHKFERIIENAWQLSETISFSSLKLHRTLQPYIRSEGKLCSTSTRRERRSRFQTTHATCLPVTAKIQAITLTHSKRKYTQLVHSATISKVSDDATALEQIWSHDS</sequence>
<dbReference type="Proteomes" id="UP000822688">
    <property type="component" value="Chromosome V"/>
</dbReference>
<evidence type="ECO:0000313" key="2">
    <source>
        <dbReference type="Proteomes" id="UP000822688"/>
    </source>
</evidence>
<comment type="caution">
    <text evidence="1">The sequence shown here is derived from an EMBL/GenBank/DDBJ whole genome shotgun (WGS) entry which is preliminary data.</text>
</comment>
<gene>
    <name evidence="1" type="ORF">KC19_VG340800</name>
</gene>
<accession>A0A8T0HXH1</accession>
<protein>
    <submittedName>
        <fullName evidence="1">Uncharacterized protein</fullName>
    </submittedName>
</protein>
<keyword evidence="2" id="KW-1185">Reference proteome</keyword>
<proteinExistence type="predicted"/>
<dbReference type="AlphaFoldDB" id="A0A8T0HXH1"/>
<evidence type="ECO:0000313" key="1">
    <source>
        <dbReference type="EMBL" id="KAG0575371.1"/>
    </source>
</evidence>
<dbReference type="EMBL" id="CM026426">
    <property type="protein sequence ID" value="KAG0575371.1"/>
    <property type="molecule type" value="Genomic_DNA"/>
</dbReference>
<reference evidence="1" key="1">
    <citation type="submission" date="2020-06" db="EMBL/GenBank/DDBJ databases">
        <title>WGS assembly of Ceratodon purpureus strain R40.</title>
        <authorList>
            <person name="Carey S.B."/>
            <person name="Jenkins J."/>
            <person name="Shu S."/>
            <person name="Lovell J.T."/>
            <person name="Sreedasyam A."/>
            <person name="Maumus F."/>
            <person name="Tiley G.P."/>
            <person name="Fernandez-Pozo N."/>
            <person name="Barry K."/>
            <person name="Chen C."/>
            <person name="Wang M."/>
            <person name="Lipzen A."/>
            <person name="Daum C."/>
            <person name="Saski C.A."/>
            <person name="Payton A.C."/>
            <person name="Mcbreen J.C."/>
            <person name="Conrad R.E."/>
            <person name="Kollar L.M."/>
            <person name="Olsson S."/>
            <person name="Huttunen S."/>
            <person name="Landis J.B."/>
            <person name="Wickett N.J."/>
            <person name="Johnson M.G."/>
            <person name="Rensing S.A."/>
            <person name="Grimwood J."/>
            <person name="Schmutz J."/>
            <person name="Mcdaniel S.F."/>
        </authorList>
    </citation>
    <scope>NUCLEOTIDE SEQUENCE</scope>
    <source>
        <strain evidence="1">R40</strain>
    </source>
</reference>